<accession>A0A1Y1MTL7</accession>
<dbReference type="SUPFAM" id="SSF55846">
    <property type="entry name" value="N-acetylmuramoyl-L-alanine amidase-like"/>
    <property type="match status" value="1"/>
</dbReference>
<name>A0A1Y1MTL7_PHOPY</name>
<evidence type="ECO:0000256" key="4">
    <source>
        <dbReference type="ARBA" id="ARBA00022859"/>
    </source>
</evidence>
<dbReference type="Pfam" id="PF01510">
    <property type="entry name" value="Amidase_2"/>
    <property type="match status" value="1"/>
</dbReference>
<evidence type="ECO:0000256" key="5">
    <source>
        <dbReference type="ARBA" id="ARBA00023157"/>
    </source>
</evidence>
<evidence type="ECO:0000256" key="6">
    <source>
        <dbReference type="ARBA" id="ARBA00057187"/>
    </source>
</evidence>
<dbReference type="InterPro" id="IPR017331">
    <property type="entry name" value="Peptidoglycan_recognition"/>
</dbReference>
<dbReference type="PANTHER" id="PTHR11022">
    <property type="entry name" value="PEPTIDOGLYCAN RECOGNITION PROTEIN"/>
    <property type="match status" value="1"/>
</dbReference>
<dbReference type="InterPro" id="IPR006619">
    <property type="entry name" value="PGRP_domain_met/bac"/>
</dbReference>
<keyword evidence="3" id="KW-0732">Signal</keyword>
<proteinExistence type="inferred from homology"/>
<evidence type="ECO:0000313" key="11">
    <source>
        <dbReference type="EMBL" id="JAV88941.1"/>
    </source>
</evidence>
<dbReference type="FunFam" id="3.40.80.10:FF:000001">
    <property type="entry name" value="Peptidoglycan recognition protein 1"/>
    <property type="match status" value="1"/>
</dbReference>
<comment type="similarity">
    <text evidence="1 7">Belongs to the N-acetylmuramoyl-L-alanine amidase 2 family.</text>
</comment>
<evidence type="ECO:0000259" key="10">
    <source>
        <dbReference type="SMART" id="SM00701"/>
    </source>
</evidence>
<dbReference type="InterPro" id="IPR015510">
    <property type="entry name" value="PGRP"/>
</dbReference>
<evidence type="ECO:0000259" key="9">
    <source>
        <dbReference type="SMART" id="SM00644"/>
    </source>
</evidence>
<dbReference type="PANTHER" id="PTHR11022:SF41">
    <property type="entry name" value="PEPTIDOGLYCAN-RECOGNITION PROTEIN LC-RELATED"/>
    <property type="match status" value="1"/>
</dbReference>
<protein>
    <recommendedName>
        <fullName evidence="7">Peptidoglycan-recognition protein</fullName>
    </recommendedName>
</protein>
<evidence type="ECO:0000256" key="8">
    <source>
        <dbReference type="PIRSR" id="PIRSR037945-1"/>
    </source>
</evidence>
<keyword evidence="2 7" id="KW-0399">Innate immunity</keyword>
<evidence type="ECO:0000256" key="1">
    <source>
        <dbReference type="ARBA" id="ARBA00007553"/>
    </source>
</evidence>
<dbReference type="EMBL" id="GEZM01021564">
    <property type="protein sequence ID" value="JAV88941.1"/>
    <property type="molecule type" value="Transcribed_RNA"/>
</dbReference>
<keyword evidence="5" id="KW-1015">Disulfide bond</keyword>
<dbReference type="GO" id="GO:0008270">
    <property type="term" value="F:zinc ion binding"/>
    <property type="evidence" value="ECO:0007669"/>
    <property type="project" value="InterPro"/>
</dbReference>
<comment type="function">
    <text evidence="6">Peptidoglycan-recognition protein probably involved in innate immunity by binding to peptidoglycans (PGN) of bacteria and activating the prophenoloxidase (proPO) cascade immune response. Binds to 1,3-beta-D-glucan and PGN.</text>
</comment>
<evidence type="ECO:0000256" key="3">
    <source>
        <dbReference type="ARBA" id="ARBA00022729"/>
    </source>
</evidence>
<dbReference type="GO" id="GO:0008745">
    <property type="term" value="F:N-acetylmuramoyl-L-alanine amidase activity"/>
    <property type="evidence" value="ECO:0007669"/>
    <property type="project" value="InterPro"/>
</dbReference>
<dbReference type="GO" id="GO:0042834">
    <property type="term" value="F:peptidoglycan binding"/>
    <property type="evidence" value="ECO:0007669"/>
    <property type="project" value="InterPro"/>
</dbReference>
<dbReference type="CDD" id="cd06583">
    <property type="entry name" value="PGRP"/>
    <property type="match status" value="1"/>
</dbReference>
<feature type="domain" description="Peptidoglycan recognition protein family" evidence="10">
    <location>
        <begin position="24"/>
        <end position="168"/>
    </location>
</feature>
<dbReference type="AlphaFoldDB" id="A0A1Y1MTL7"/>
<evidence type="ECO:0000256" key="2">
    <source>
        <dbReference type="ARBA" id="ARBA00022588"/>
    </source>
</evidence>
<dbReference type="SMART" id="SM00701">
    <property type="entry name" value="PGRP"/>
    <property type="match status" value="1"/>
</dbReference>
<feature type="domain" description="N-acetylmuramoyl-L-alanine amidase" evidence="9">
    <location>
        <begin position="37"/>
        <end position="174"/>
    </location>
</feature>
<dbReference type="GO" id="GO:0009253">
    <property type="term" value="P:peptidoglycan catabolic process"/>
    <property type="evidence" value="ECO:0007669"/>
    <property type="project" value="InterPro"/>
</dbReference>
<dbReference type="InterPro" id="IPR036505">
    <property type="entry name" value="Amidase/PGRP_sf"/>
</dbReference>
<organism evidence="11">
    <name type="scientific">Photinus pyralis</name>
    <name type="common">Common eastern firefly</name>
    <name type="synonym">Lampyris pyralis</name>
    <dbReference type="NCBI Taxonomy" id="7054"/>
    <lineage>
        <taxon>Eukaryota</taxon>
        <taxon>Metazoa</taxon>
        <taxon>Ecdysozoa</taxon>
        <taxon>Arthropoda</taxon>
        <taxon>Hexapoda</taxon>
        <taxon>Insecta</taxon>
        <taxon>Pterygota</taxon>
        <taxon>Neoptera</taxon>
        <taxon>Endopterygota</taxon>
        <taxon>Coleoptera</taxon>
        <taxon>Polyphaga</taxon>
        <taxon>Elateriformia</taxon>
        <taxon>Elateroidea</taxon>
        <taxon>Lampyridae</taxon>
        <taxon>Lampyrinae</taxon>
        <taxon>Photinus</taxon>
    </lineage>
</organism>
<reference evidence="11" key="1">
    <citation type="journal article" date="2016" name="Sci. Rep.">
        <title>Molecular characterization of firefly nuptial gifts: a multi-omics approach sheds light on postcopulatory sexual selection.</title>
        <authorList>
            <person name="Al-Wathiqui N."/>
            <person name="Fallon T.R."/>
            <person name="South A."/>
            <person name="Weng J.K."/>
            <person name="Lewis S.M."/>
        </authorList>
    </citation>
    <scope>NUCLEOTIDE SEQUENCE</scope>
</reference>
<dbReference type="GO" id="GO:0045087">
    <property type="term" value="P:innate immune response"/>
    <property type="evidence" value="ECO:0007669"/>
    <property type="project" value="UniProtKB-KW"/>
</dbReference>
<keyword evidence="4 7" id="KW-0391">Immunity</keyword>
<dbReference type="SMART" id="SM00644">
    <property type="entry name" value="Ami_2"/>
    <property type="match status" value="1"/>
</dbReference>
<evidence type="ECO:0000256" key="7">
    <source>
        <dbReference type="PIRNR" id="PIRNR037945"/>
    </source>
</evidence>
<dbReference type="InterPro" id="IPR002502">
    <property type="entry name" value="Amidase_domain"/>
</dbReference>
<sequence>MDVREVVLVFVCVFCFGIVTANAPKIIDRSGWGAKSSSKPLQSLAQNPVPYVIIHHSVTEPCNDEASCKRMVKVFQNDHMTRNHWDDIGYNFLIGGDGSVYEGRGWGKSGAHTRNYNNKSIGICVIGNYQSTLPKKEALDALKDLIAWGVSQGQINGNYKLLGHKQVAASQSPGAALYNEIKTWEHWSASP</sequence>
<dbReference type="PIRSF" id="PIRSF037945">
    <property type="entry name" value="PGRPs"/>
    <property type="match status" value="1"/>
</dbReference>
<feature type="disulfide bond" evidence="8">
    <location>
        <begin position="62"/>
        <end position="68"/>
    </location>
</feature>
<dbReference type="Gene3D" id="3.40.80.10">
    <property type="entry name" value="Peptidoglycan recognition protein-like"/>
    <property type="match status" value="1"/>
</dbReference>